<proteinExistence type="predicted"/>
<organism evidence="1 2">
    <name type="scientific">Panagrellus redivivus</name>
    <name type="common">Microworm</name>
    <dbReference type="NCBI Taxonomy" id="6233"/>
    <lineage>
        <taxon>Eukaryota</taxon>
        <taxon>Metazoa</taxon>
        <taxon>Ecdysozoa</taxon>
        <taxon>Nematoda</taxon>
        <taxon>Chromadorea</taxon>
        <taxon>Rhabditida</taxon>
        <taxon>Tylenchina</taxon>
        <taxon>Panagrolaimomorpha</taxon>
        <taxon>Panagrolaimoidea</taxon>
        <taxon>Panagrolaimidae</taxon>
        <taxon>Panagrellus</taxon>
    </lineage>
</organism>
<dbReference type="WBParaSite" id="Pan_g15507.t1">
    <property type="protein sequence ID" value="Pan_g15507.t1"/>
    <property type="gene ID" value="Pan_g15507"/>
</dbReference>
<name>A0A7E4V2R2_PANRE</name>
<sequence>MESWFGTKSLNTPLLIGSRRPLNTFLVVSCVRLDASPFSVRVPSWTTTLCTSTPKPPKNLVIMYSMIKARIDGCQH</sequence>
<reference evidence="1" key="1">
    <citation type="journal article" date="2013" name="Genetics">
        <title>The draft genome and transcriptome of Panagrellus redivivus are shaped by the harsh demands of a free-living lifestyle.</title>
        <authorList>
            <person name="Srinivasan J."/>
            <person name="Dillman A.R."/>
            <person name="Macchietto M.G."/>
            <person name="Heikkinen L."/>
            <person name="Lakso M."/>
            <person name="Fracchia K.M."/>
            <person name="Antoshechkin I."/>
            <person name="Mortazavi A."/>
            <person name="Wong G."/>
            <person name="Sternberg P.W."/>
        </authorList>
    </citation>
    <scope>NUCLEOTIDE SEQUENCE [LARGE SCALE GENOMIC DNA]</scope>
    <source>
        <strain evidence="1">MT8872</strain>
    </source>
</reference>
<evidence type="ECO:0000313" key="2">
    <source>
        <dbReference type="WBParaSite" id="Pan_g15507.t1"/>
    </source>
</evidence>
<evidence type="ECO:0000313" key="1">
    <source>
        <dbReference type="Proteomes" id="UP000492821"/>
    </source>
</evidence>
<reference evidence="2" key="2">
    <citation type="submission" date="2020-10" db="UniProtKB">
        <authorList>
            <consortium name="WormBaseParasite"/>
        </authorList>
    </citation>
    <scope>IDENTIFICATION</scope>
</reference>
<accession>A0A7E4V2R2</accession>
<protein>
    <submittedName>
        <fullName evidence="2">Uncharacterized protein</fullName>
    </submittedName>
</protein>
<keyword evidence="1" id="KW-1185">Reference proteome</keyword>
<dbReference type="Proteomes" id="UP000492821">
    <property type="component" value="Unassembled WGS sequence"/>
</dbReference>
<dbReference type="AlphaFoldDB" id="A0A7E4V2R2"/>